<dbReference type="InterPro" id="IPR015424">
    <property type="entry name" value="PyrdxlP-dep_Trfase"/>
</dbReference>
<dbReference type="GO" id="GO:0008483">
    <property type="term" value="F:transaminase activity"/>
    <property type="evidence" value="ECO:0007669"/>
    <property type="project" value="UniProtKB-KW"/>
</dbReference>
<dbReference type="Gene3D" id="3.90.1150.10">
    <property type="entry name" value="Aspartate Aminotransferase, domain 1"/>
    <property type="match status" value="1"/>
</dbReference>
<dbReference type="SUPFAM" id="SSF53383">
    <property type="entry name" value="PLP-dependent transferases"/>
    <property type="match status" value="1"/>
</dbReference>
<keyword evidence="2" id="KW-0663">Pyridoxal phosphate</keyword>
<dbReference type="PANTHER" id="PTHR43586">
    <property type="entry name" value="CYSTEINE DESULFURASE"/>
    <property type="match status" value="1"/>
</dbReference>
<dbReference type="InterPro" id="IPR015421">
    <property type="entry name" value="PyrdxlP-dep_Trfase_major"/>
</dbReference>
<evidence type="ECO:0000256" key="2">
    <source>
        <dbReference type="ARBA" id="ARBA00022898"/>
    </source>
</evidence>
<sequence length="420" mass="45001">MKPTTHDPASRCVDWAVVRAEFRLDPSLIHLTHFLLASPPRQVREAADRWRAVLDRDPSLVEDLLLGSMSSLGTAGHGPYQYAKNAMADYLGAAPDEVALMPSTTAALALVYHGLSLRAGQELLLTTDAHYSHLESARRAAEKRDSTVRTVRLARNAASATVDEILASVQAAITSHTRVLGVTWVSSCTGLKLPLTAIAGIVAEANRDREPADRCLLVVDGVHGFGVEDVDATRLGADFFAAGAHKWFLGPAGTGILWGRPNAWTALSPTIPSFDFDTALHRRWLDGGALPPTKAAYLSPGGFADYANVFALTEAAAFHRQLSRPVIAARVHELNTRLRDGLADLPGLRLLTPRSPLLAGGIVCVQPKNHSVEYVVRTLRGLGITSAASPYQTPAVRLGAGVANTPEEIDRAVRALADIH</sequence>
<dbReference type="InterPro" id="IPR015422">
    <property type="entry name" value="PyrdxlP-dep_Trfase_small"/>
</dbReference>
<gene>
    <name evidence="4" type="ORF">GCM10009765_11400</name>
</gene>
<dbReference type="Proteomes" id="UP001500618">
    <property type="component" value="Unassembled WGS sequence"/>
</dbReference>
<comment type="cofactor">
    <cofactor evidence="1">
        <name>pyridoxal 5'-phosphate</name>
        <dbReference type="ChEBI" id="CHEBI:597326"/>
    </cofactor>
</comment>
<keyword evidence="4" id="KW-0032">Aminotransferase</keyword>
<feature type="domain" description="Aminotransferase class V" evidence="3">
    <location>
        <begin position="69"/>
        <end position="410"/>
    </location>
</feature>
<proteinExistence type="predicted"/>
<evidence type="ECO:0000259" key="3">
    <source>
        <dbReference type="Pfam" id="PF00266"/>
    </source>
</evidence>
<evidence type="ECO:0000256" key="1">
    <source>
        <dbReference type="ARBA" id="ARBA00001933"/>
    </source>
</evidence>
<comment type="caution">
    <text evidence="4">The sequence shown here is derived from an EMBL/GenBank/DDBJ whole genome shotgun (WGS) entry which is preliminary data.</text>
</comment>
<protein>
    <submittedName>
        <fullName evidence="4">Aminotransferase class V-fold PLP-dependent enzyme</fullName>
    </submittedName>
</protein>
<keyword evidence="4" id="KW-0808">Transferase</keyword>
<dbReference type="EMBL" id="BAAANY010000004">
    <property type="protein sequence ID" value="GAA1663657.1"/>
    <property type="molecule type" value="Genomic_DNA"/>
</dbReference>
<keyword evidence="5" id="KW-1185">Reference proteome</keyword>
<name>A0ABN2G1F2_9ACTN</name>
<dbReference type="Gene3D" id="3.40.640.10">
    <property type="entry name" value="Type I PLP-dependent aspartate aminotransferase-like (Major domain)"/>
    <property type="match status" value="1"/>
</dbReference>
<accession>A0ABN2G1F2</accession>
<dbReference type="PANTHER" id="PTHR43586:SF8">
    <property type="entry name" value="CYSTEINE DESULFURASE 1, CHLOROPLASTIC"/>
    <property type="match status" value="1"/>
</dbReference>
<evidence type="ECO:0000313" key="4">
    <source>
        <dbReference type="EMBL" id="GAA1663657.1"/>
    </source>
</evidence>
<organism evidence="4 5">
    <name type="scientific">Fodinicola feengrottensis</name>
    <dbReference type="NCBI Taxonomy" id="435914"/>
    <lineage>
        <taxon>Bacteria</taxon>
        <taxon>Bacillati</taxon>
        <taxon>Actinomycetota</taxon>
        <taxon>Actinomycetes</taxon>
        <taxon>Mycobacteriales</taxon>
        <taxon>Fodinicola</taxon>
    </lineage>
</organism>
<dbReference type="Pfam" id="PF00266">
    <property type="entry name" value="Aminotran_5"/>
    <property type="match status" value="1"/>
</dbReference>
<dbReference type="InterPro" id="IPR000192">
    <property type="entry name" value="Aminotrans_V_dom"/>
</dbReference>
<evidence type="ECO:0000313" key="5">
    <source>
        <dbReference type="Proteomes" id="UP001500618"/>
    </source>
</evidence>
<reference evidence="4 5" key="1">
    <citation type="journal article" date="2019" name="Int. J. Syst. Evol. Microbiol.">
        <title>The Global Catalogue of Microorganisms (GCM) 10K type strain sequencing project: providing services to taxonomists for standard genome sequencing and annotation.</title>
        <authorList>
            <consortium name="The Broad Institute Genomics Platform"/>
            <consortium name="The Broad Institute Genome Sequencing Center for Infectious Disease"/>
            <person name="Wu L."/>
            <person name="Ma J."/>
        </authorList>
    </citation>
    <scope>NUCLEOTIDE SEQUENCE [LARGE SCALE GENOMIC DNA]</scope>
    <source>
        <strain evidence="4 5">JCM 14718</strain>
    </source>
</reference>